<accession>A0A2I2GF99</accession>
<protein>
    <submittedName>
        <fullName evidence="1">Uncharacterized protein</fullName>
    </submittedName>
</protein>
<dbReference type="VEuPathDB" id="FungiDB:P170DRAFT_461770"/>
<dbReference type="RefSeq" id="XP_024706860.1">
    <property type="nucleotide sequence ID" value="XM_024852059.1"/>
</dbReference>
<name>A0A2I2GF99_9EURO</name>
<comment type="caution">
    <text evidence="1">The sequence shown here is derived from an EMBL/GenBank/DDBJ whole genome shotgun (WGS) entry which is preliminary data.</text>
</comment>
<gene>
    <name evidence="1" type="ORF">P170DRAFT_461770</name>
</gene>
<sequence length="261" mass="29642">MAVTESPVDFGLPGDTIPERCGVREIRDVTRILEDAGIPCCMAGASALVWFGAWRVRCDFEICVPTEKVSQAVELLKSDPHDKVYQPWKPENFQPGALTHTFPRFKLRGVSLRFQILPSDDCAFNIYDVDRSPSGLPYPKLESYAQSLLDTQRRVDLTDLIDGMNLTEEWGEEHLNLDKMTDVAYAKQKNAKILASMLPGEDPFDYPGVPAHARPLREIWQEIDRGKQKRISLELPVEYFATRFFAYGQGDPRLDTTRPHV</sequence>
<evidence type="ECO:0000313" key="1">
    <source>
        <dbReference type="EMBL" id="PLB51558.1"/>
    </source>
</evidence>
<dbReference type="EMBL" id="MSFO01000002">
    <property type="protein sequence ID" value="PLB51558.1"/>
    <property type="molecule type" value="Genomic_DNA"/>
</dbReference>
<dbReference type="AlphaFoldDB" id="A0A2I2GF99"/>
<dbReference type="OrthoDB" id="3259529at2759"/>
<dbReference type="GeneID" id="36559757"/>
<keyword evidence="2" id="KW-1185">Reference proteome</keyword>
<dbReference type="Proteomes" id="UP000234275">
    <property type="component" value="Unassembled WGS sequence"/>
</dbReference>
<organism evidence="1 2">
    <name type="scientific">Aspergillus steynii IBT 23096</name>
    <dbReference type="NCBI Taxonomy" id="1392250"/>
    <lineage>
        <taxon>Eukaryota</taxon>
        <taxon>Fungi</taxon>
        <taxon>Dikarya</taxon>
        <taxon>Ascomycota</taxon>
        <taxon>Pezizomycotina</taxon>
        <taxon>Eurotiomycetes</taxon>
        <taxon>Eurotiomycetidae</taxon>
        <taxon>Eurotiales</taxon>
        <taxon>Aspergillaceae</taxon>
        <taxon>Aspergillus</taxon>
        <taxon>Aspergillus subgen. Circumdati</taxon>
    </lineage>
</organism>
<proteinExistence type="predicted"/>
<reference evidence="1 2" key="1">
    <citation type="submission" date="2016-12" db="EMBL/GenBank/DDBJ databases">
        <title>The genomes of Aspergillus section Nigri reveals drivers in fungal speciation.</title>
        <authorList>
            <consortium name="DOE Joint Genome Institute"/>
            <person name="Vesth T.C."/>
            <person name="Nybo J."/>
            <person name="Theobald S."/>
            <person name="Brandl J."/>
            <person name="Frisvad J.C."/>
            <person name="Nielsen K.F."/>
            <person name="Lyhne E.K."/>
            <person name="Kogle M.E."/>
            <person name="Kuo A."/>
            <person name="Riley R."/>
            <person name="Clum A."/>
            <person name="Nolan M."/>
            <person name="Lipzen A."/>
            <person name="Salamov A."/>
            <person name="Henrissat B."/>
            <person name="Wiebenga A."/>
            <person name="De Vries R.P."/>
            <person name="Grigoriev I.V."/>
            <person name="Mortensen U.H."/>
            <person name="Andersen M.R."/>
            <person name="Baker S.E."/>
        </authorList>
    </citation>
    <scope>NUCLEOTIDE SEQUENCE [LARGE SCALE GENOMIC DNA]</scope>
    <source>
        <strain evidence="1 2">IBT 23096</strain>
    </source>
</reference>
<evidence type="ECO:0000313" key="2">
    <source>
        <dbReference type="Proteomes" id="UP000234275"/>
    </source>
</evidence>